<dbReference type="Proteomes" id="UP000041254">
    <property type="component" value="Unassembled WGS sequence"/>
</dbReference>
<dbReference type="AlphaFoldDB" id="A0A0G4G3S8"/>
<dbReference type="PhylomeDB" id="A0A0G4G3S8"/>
<proteinExistence type="predicted"/>
<sequence>MSSVGPSPEIESCRELMASSGIGAPTSVPGRCWLVGLPEDVERQLLDSLTADDCGPLRASSKSVGSQLVSETYLTDRLDAAIRDKGLSGVLTYHKRCETVLLVLLQWIAAIISVAFTLTQVTVGVGILFVVYIVVWAGIFGVIVPPIDFLLQPLDALPWVLQPLDALPWVQGSIKFLLDLLIGWGIKLPIAFLPFVIPFPVIRMVVRLLGEASFIVRAYRQFWVAFYDFPHPLWSAIERRVRSGLRVALATGRRCFACAVVLLCFPGVYAAWMTSSEDSWVHQLGKDVAEKSALEGRDVRPILIVEVIRSLLCIVGPLFLGIYTAWYVAWLCYTTDEFSVLLGDKKSLDQLSGRALLTDVVIPWLFCILSPVCLVLLCRLLWSELMHELLRIDGRVGYLLRLLYVIEEGGCWDRCVSLIHYLKHSSRLLPSLPIVITAYDLHQVGGRAVFSSRPQASVSTHFSVTA</sequence>
<dbReference type="InParanoid" id="A0A0G4G3S8"/>
<evidence type="ECO:0000313" key="2">
    <source>
        <dbReference type="EMBL" id="CEM22721.1"/>
    </source>
</evidence>
<gene>
    <name evidence="2" type="ORF">Vbra_16883</name>
</gene>
<organism evidence="2 3">
    <name type="scientific">Vitrella brassicaformis (strain CCMP3155)</name>
    <dbReference type="NCBI Taxonomy" id="1169540"/>
    <lineage>
        <taxon>Eukaryota</taxon>
        <taxon>Sar</taxon>
        <taxon>Alveolata</taxon>
        <taxon>Colpodellida</taxon>
        <taxon>Vitrellaceae</taxon>
        <taxon>Vitrella</taxon>
    </lineage>
</organism>
<reference evidence="2 3" key="1">
    <citation type="submission" date="2014-11" db="EMBL/GenBank/DDBJ databases">
        <authorList>
            <person name="Zhu J."/>
            <person name="Qi W."/>
            <person name="Song R."/>
        </authorList>
    </citation>
    <scope>NUCLEOTIDE SEQUENCE [LARGE SCALE GENOMIC DNA]</scope>
</reference>
<feature type="transmembrane region" description="Helical" evidence="1">
    <location>
        <begin position="307"/>
        <end position="329"/>
    </location>
</feature>
<keyword evidence="1" id="KW-1133">Transmembrane helix</keyword>
<keyword evidence="3" id="KW-1185">Reference proteome</keyword>
<keyword evidence="1" id="KW-0812">Transmembrane</keyword>
<protein>
    <submittedName>
        <fullName evidence="2">Uncharacterized protein</fullName>
    </submittedName>
</protein>
<dbReference type="VEuPathDB" id="CryptoDB:Vbra_16883"/>
<evidence type="ECO:0000313" key="3">
    <source>
        <dbReference type="Proteomes" id="UP000041254"/>
    </source>
</evidence>
<feature type="transmembrane region" description="Helical" evidence="1">
    <location>
        <begin position="361"/>
        <end position="382"/>
    </location>
</feature>
<name>A0A0G4G3S8_VITBC</name>
<keyword evidence="1" id="KW-0472">Membrane</keyword>
<feature type="transmembrane region" description="Helical" evidence="1">
    <location>
        <begin position="100"/>
        <end position="118"/>
    </location>
</feature>
<feature type="transmembrane region" description="Helical" evidence="1">
    <location>
        <begin position="176"/>
        <end position="197"/>
    </location>
</feature>
<accession>A0A0G4G3S8</accession>
<evidence type="ECO:0000256" key="1">
    <source>
        <dbReference type="SAM" id="Phobius"/>
    </source>
</evidence>
<dbReference type="EMBL" id="CDMY01000556">
    <property type="protein sequence ID" value="CEM22721.1"/>
    <property type="molecule type" value="Genomic_DNA"/>
</dbReference>
<feature type="transmembrane region" description="Helical" evidence="1">
    <location>
        <begin position="125"/>
        <end position="147"/>
    </location>
</feature>